<dbReference type="EMBL" id="CM037152">
    <property type="protein sequence ID" value="KAH7833371.1"/>
    <property type="molecule type" value="Genomic_DNA"/>
</dbReference>
<evidence type="ECO:0000313" key="2">
    <source>
        <dbReference type="Proteomes" id="UP000828048"/>
    </source>
</evidence>
<sequence length="250" mass="27002">MGNQGSRLALSSLDTPLAAVSVLPPLPDYAEPAKTKITTLPNGIKIASETSLVCLPLLVIIAIFVVFIQDAIGCDLVSESESHSLCRIVLSGFIEEIKWGHFGTISENCTAPRMVLAASGAEHEELLSLAEPLLSDLPSVPRPDYPESVYVGGQYRHEADSGDTHFILAVEVPGGLQNEKEAVSLMILQMLVGSSFTDEYQRRLQSFSAFNSLFRKIGIFGIHATAVKQLYHIQNYLLSHASGAFLEGCG</sequence>
<reference evidence="1 2" key="1">
    <citation type="journal article" date="2021" name="Hortic Res">
        <title>High-quality reference genome and annotation aids understanding of berry development for evergreen blueberry (Vaccinium darrowii).</title>
        <authorList>
            <person name="Yu J."/>
            <person name="Hulse-Kemp A.M."/>
            <person name="Babiker E."/>
            <person name="Staton M."/>
        </authorList>
    </citation>
    <scope>NUCLEOTIDE SEQUENCE [LARGE SCALE GENOMIC DNA]</scope>
    <source>
        <strain evidence="2">cv. NJ 8807/NJ 8810</strain>
        <tissue evidence="1">Young leaf</tissue>
    </source>
</reference>
<organism evidence="1 2">
    <name type="scientific">Vaccinium darrowii</name>
    <dbReference type="NCBI Taxonomy" id="229202"/>
    <lineage>
        <taxon>Eukaryota</taxon>
        <taxon>Viridiplantae</taxon>
        <taxon>Streptophyta</taxon>
        <taxon>Embryophyta</taxon>
        <taxon>Tracheophyta</taxon>
        <taxon>Spermatophyta</taxon>
        <taxon>Magnoliopsida</taxon>
        <taxon>eudicotyledons</taxon>
        <taxon>Gunneridae</taxon>
        <taxon>Pentapetalae</taxon>
        <taxon>asterids</taxon>
        <taxon>Ericales</taxon>
        <taxon>Ericaceae</taxon>
        <taxon>Vaccinioideae</taxon>
        <taxon>Vaccinieae</taxon>
        <taxon>Vaccinium</taxon>
    </lineage>
</organism>
<gene>
    <name evidence="1" type="ORF">Vadar_005627</name>
</gene>
<accession>A0ACB7WXY3</accession>
<keyword evidence="2" id="KW-1185">Reference proteome</keyword>
<proteinExistence type="predicted"/>
<comment type="caution">
    <text evidence="1">The sequence shown here is derived from an EMBL/GenBank/DDBJ whole genome shotgun (WGS) entry which is preliminary data.</text>
</comment>
<name>A0ACB7WXY3_9ERIC</name>
<protein>
    <submittedName>
        <fullName evidence="1">Uncharacterized protein</fullName>
    </submittedName>
</protein>
<evidence type="ECO:0000313" key="1">
    <source>
        <dbReference type="EMBL" id="KAH7833371.1"/>
    </source>
</evidence>
<dbReference type="Proteomes" id="UP000828048">
    <property type="component" value="Chromosome 2"/>
</dbReference>